<organism evidence="1 2">
    <name type="scientific">Methanocella arvoryzae (strain DSM 22066 / NBRC 105507 / MRE50)</name>
    <dbReference type="NCBI Taxonomy" id="351160"/>
    <lineage>
        <taxon>Archaea</taxon>
        <taxon>Methanobacteriati</taxon>
        <taxon>Methanobacteriota</taxon>
        <taxon>Stenosarchaea group</taxon>
        <taxon>Methanomicrobia</taxon>
        <taxon>Methanocellales</taxon>
        <taxon>Methanocellaceae</taxon>
        <taxon>Methanocella</taxon>
    </lineage>
</organism>
<accession>Q0W2Q2</accession>
<dbReference type="STRING" id="351160.RCIX2222"/>
<evidence type="ECO:0008006" key="3">
    <source>
        <dbReference type="Google" id="ProtNLM"/>
    </source>
</evidence>
<name>Q0W2Q2_METAR</name>
<evidence type="ECO:0000313" key="2">
    <source>
        <dbReference type="Proteomes" id="UP000000663"/>
    </source>
</evidence>
<sequence length="199" mass="22304">MDEQVLCDQAIKDSAVLDRLLNDLLPENKDKDKRFKSFNALMLVSESRPELLYERWDFLAGLLRSGNTNSKYNSLFLLANLAAVDERGIFESIFDDYFGLLADEKTSIAAHIAGSAGKIARAKPVLQSRITGKLLDLGGEEFDHKRQALIAGYAIESLAEYFEASQDKALIIEFARSWLQCESPKTRKIAKKFLEAHGS</sequence>
<dbReference type="OrthoDB" id="69325at2157"/>
<dbReference type="InterPro" id="IPR011989">
    <property type="entry name" value="ARM-like"/>
</dbReference>
<keyword evidence="2" id="KW-1185">Reference proteome</keyword>
<dbReference type="AlphaFoldDB" id="Q0W2Q2"/>
<dbReference type="EMBL" id="AM114193">
    <property type="protein sequence ID" value="CAJ37341.1"/>
    <property type="molecule type" value="Genomic_DNA"/>
</dbReference>
<dbReference type="Proteomes" id="UP000000663">
    <property type="component" value="Chromosome"/>
</dbReference>
<protein>
    <recommendedName>
        <fullName evidence="3">HEAT repeat domain-containing protein</fullName>
    </recommendedName>
</protein>
<proteinExistence type="predicted"/>
<dbReference type="SUPFAM" id="SSF48371">
    <property type="entry name" value="ARM repeat"/>
    <property type="match status" value="1"/>
</dbReference>
<dbReference type="InterPro" id="IPR016024">
    <property type="entry name" value="ARM-type_fold"/>
</dbReference>
<reference evidence="1 2" key="1">
    <citation type="journal article" date="2006" name="Science">
        <title>Genome of rice cluster I archaea -- the key methane producers in the rice rhizosphere.</title>
        <authorList>
            <person name="Erkel C."/>
            <person name="Kube M."/>
            <person name="Reinhardt R."/>
            <person name="Liesack W."/>
        </authorList>
    </citation>
    <scope>NUCLEOTIDE SEQUENCE [LARGE SCALE GENOMIC DNA]</scope>
    <source>
        <strain evidence="2">DSM 22066 / NBRC 105507 / MRE50</strain>
    </source>
</reference>
<gene>
    <name evidence="1" type="ORF">RCIX2222</name>
</gene>
<evidence type="ECO:0000313" key="1">
    <source>
        <dbReference type="EMBL" id="CAJ37341.1"/>
    </source>
</evidence>
<dbReference type="Gene3D" id="1.25.10.10">
    <property type="entry name" value="Leucine-rich Repeat Variant"/>
    <property type="match status" value="1"/>
</dbReference>
<dbReference type="GeneID" id="5144266"/>
<dbReference type="eggNOG" id="arCOG12324">
    <property type="taxonomic scope" value="Archaea"/>
</dbReference>
<dbReference type="RefSeq" id="WP_012035240.1">
    <property type="nucleotide sequence ID" value="NC_009464.1"/>
</dbReference>
<dbReference type="KEGG" id="rci:RCIX2222"/>